<evidence type="ECO:0000256" key="6">
    <source>
        <dbReference type="ARBA" id="ARBA00009999"/>
    </source>
</evidence>
<comment type="cofactor">
    <cofactor evidence="4">
        <name>Mg(2+)</name>
        <dbReference type="ChEBI" id="CHEBI:18420"/>
    </cofactor>
</comment>
<keyword evidence="9" id="KW-0479">Metal-binding</keyword>
<name>A0A642V7L9_9ASCO</name>
<keyword evidence="10" id="KW-0378">Hydrolase</keyword>
<feature type="domain" description="HD/PDEase" evidence="13">
    <location>
        <begin position="60"/>
        <end position="178"/>
    </location>
</feature>
<evidence type="ECO:0000256" key="11">
    <source>
        <dbReference type="ARBA" id="ARBA00022842"/>
    </source>
</evidence>
<evidence type="ECO:0000256" key="7">
    <source>
        <dbReference type="ARBA" id="ARBA00011738"/>
    </source>
</evidence>
<dbReference type="InterPro" id="IPR039356">
    <property type="entry name" value="YfbR/HDDC2"/>
</dbReference>
<dbReference type="PANTHER" id="PTHR11845">
    <property type="entry name" value="5'-DEOXYNUCLEOTIDASE HDDC2"/>
    <property type="match status" value="1"/>
</dbReference>
<evidence type="ECO:0000256" key="1">
    <source>
        <dbReference type="ARBA" id="ARBA00001638"/>
    </source>
</evidence>
<comment type="function">
    <text evidence="5">Catalyzes the dephosphorylation of the nucleoside 5'-monophosphates deoxyadenosine monophosphate (dAMP), deoxycytidine monophosphate (dCMP), deoxyguanosine monophosphate (dGMP) and deoxythymidine monophosphate (dTMP).</text>
</comment>
<dbReference type="InterPro" id="IPR003607">
    <property type="entry name" value="HD/PDEase_dom"/>
</dbReference>
<dbReference type="Pfam" id="PF13023">
    <property type="entry name" value="HD_3"/>
    <property type="match status" value="1"/>
</dbReference>
<dbReference type="AlphaFoldDB" id="A0A642V7L9"/>
<evidence type="ECO:0000313" key="15">
    <source>
        <dbReference type="Proteomes" id="UP000761534"/>
    </source>
</evidence>
<dbReference type="GO" id="GO:0002953">
    <property type="term" value="F:5'-deoxynucleotidase activity"/>
    <property type="evidence" value="ECO:0007669"/>
    <property type="project" value="UniProtKB-EC"/>
</dbReference>
<dbReference type="OrthoDB" id="10254258at2759"/>
<evidence type="ECO:0000256" key="3">
    <source>
        <dbReference type="ARBA" id="ARBA00001941"/>
    </source>
</evidence>
<evidence type="ECO:0000256" key="12">
    <source>
        <dbReference type="ARBA" id="ARBA00023285"/>
    </source>
</evidence>
<keyword evidence="12" id="KW-0170">Cobalt</keyword>
<dbReference type="Gene3D" id="1.10.3210.10">
    <property type="entry name" value="Hypothetical protein af1432"/>
    <property type="match status" value="1"/>
</dbReference>
<proteinExistence type="inferred from homology"/>
<evidence type="ECO:0000256" key="4">
    <source>
        <dbReference type="ARBA" id="ARBA00001946"/>
    </source>
</evidence>
<protein>
    <recommendedName>
        <fullName evidence="8">5'-deoxynucleotidase</fullName>
        <ecNumber evidence="8">3.1.3.89</ecNumber>
    </recommendedName>
</protein>
<dbReference type="EMBL" id="SWFS01000123">
    <property type="protein sequence ID" value="KAA8916090.1"/>
    <property type="molecule type" value="Genomic_DNA"/>
</dbReference>
<comment type="cofactor">
    <cofactor evidence="3">
        <name>Co(2+)</name>
        <dbReference type="ChEBI" id="CHEBI:48828"/>
    </cofactor>
</comment>
<comment type="catalytic activity">
    <reaction evidence="1">
        <text>a 2'-deoxyribonucleoside 5'-phosphate + H2O = a 2'-deoxyribonucleoside + phosphate</text>
        <dbReference type="Rhea" id="RHEA:36167"/>
        <dbReference type="ChEBI" id="CHEBI:15377"/>
        <dbReference type="ChEBI" id="CHEBI:18274"/>
        <dbReference type="ChEBI" id="CHEBI:43474"/>
        <dbReference type="ChEBI" id="CHEBI:65317"/>
        <dbReference type="EC" id="3.1.3.89"/>
    </reaction>
</comment>
<dbReference type="GO" id="GO:0005737">
    <property type="term" value="C:cytoplasm"/>
    <property type="evidence" value="ECO:0007669"/>
    <property type="project" value="TreeGrafter"/>
</dbReference>
<evidence type="ECO:0000256" key="2">
    <source>
        <dbReference type="ARBA" id="ARBA00001936"/>
    </source>
</evidence>
<dbReference type="GO" id="GO:0046872">
    <property type="term" value="F:metal ion binding"/>
    <property type="evidence" value="ECO:0007669"/>
    <property type="project" value="UniProtKB-KW"/>
</dbReference>
<dbReference type="FunFam" id="1.10.3210.10:FF:000011">
    <property type="entry name" value="HD domain-containing protein 2"/>
    <property type="match status" value="1"/>
</dbReference>
<dbReference type="SUPFAM" id="SSF109604">
    <property type="entry name" value="HD-domain/PDEase-like"/>
    <property type="match status" value="1"/>
</dbReference>
<evidence type="ECO:0000256" key="5">
    <source>
        <dbReference type="ARBA" id="ARBA00004074"/>
    </source>
</evidence>
<comment type="subunit">
    <text evidence="7">Homodimer.</text>
</comment>
<dbReference type="InterPro" id="IPR006674">
    <property type="entry name" value="HD_domain"/>
</dbReference>
<reference evidence="14" key="1">
    <citation type="journal article" date="2019" name="G3 (Bethesda)">
        <title>Genome Assemblies of Two Rare Opportunistic Yeast Pathogens: Diutina rugosa (syn. Candida rugosa) and Trichomonascus ciferrii (syn. Candida ciferrii).</title>
        <authorList>
            <person name="Mixao V."/>
            <person name="Saus E."/>
            <person name="Hansen A.P."/>
            <person name="Lass-Florl C."/>
            <person name="Gabaldon T."/>
        </authorList>
    </citation>
    <scope>NUCLEOTIDE SEQUENCE</scope>
    <source>
        <strain evidence="14">CBS 4856</strain>
    </source>
</reference>
<keyword evidence="11" id="KW-0460">Magnesium</keyword>
<sequence>MVEPAVASEGEWSVEQCIPKDLEQELVGSSNKGNFYFFLHILKRLKTTKRTGWLNFEVENAESIADHMYRMGIISMCATDKALDTGRCVKMALVHDMAESLVGDITPEDGVCKEEKHRRELLSIEYLCNILEPFNPTAAEEIKTLWNEYEAVSTQEARFVKDVDMFELMVQTLEEERRYQGKKDLSVFMSVRSQIKTPQVCDLADGIIAERKKFWDSISSNNK</sequence>
<dbReference type="Proteomes" id="UP000761534">
    <property type="component" value="Unassembled WGS sequence"/>
</dbReference>
<organism evidence="14 15">
    <name type="scientific">Trichomonascus ciferrii</name>
    <dbReference type="NCBI Taxonomy" id="44093"/>
    <lineage>
        <taxon>Eukaryota</taxon>
        <taxon>Fungi</taxon>
        <taxon>Dikarya</taxon>
        <taxon>Ascomycota</taxon>
        <taxon>Saccharomycotina</taxon>
        <taxon>Dipodascomycetes</taxon>
        <taxon>Dipodascales</taxon>
        <taxon>Trichomonascaceae</taxon>
        <taxon>Trichomonascus</taxon>
        <taxon>Trichomonascus ciferrii complex</taxon>
    </lineage>
</organism>
<keyword evidence="15" id="KW-1185">Reference proteome</keyword>
<comment type="similarity">
    <text evidence="6">Belongs to the HDDC2 family.</text>
</comment>
<evidence type="ECO:0000256" key="10">
    <source>
        <dbReference type="ARBA" id="ARBA00022801"/>
    </source>
</evidence>
<evidence type="ECO:0000256" key="9">
    <source>
        <dbReference type="ARBA" id="ARBA00022723"/>
    </source>
</evidence>
<dbReference type="VEuPathDB" id="FungiDB:TRICI_001741"/>
<dbReference type="SMART" id="SM00471">
    <property type="entry name" value="HDc"/>
    <property type="match status" value="1"/>
</dbReference>
<comment type="caution">
    <text evidence="14">The sequence shown here is derived from an EMBL/GenBank/DDBJ whole genome shotgun (WGS) entry which is preliminary data.</text>
</comment>
<accession>A0A642V7L9</accession>
<evidence type="ECO:0000259" key="13">
    <source>
        <dbReference type="SMART" id="SM00471"/>
    </source>
</evidence>
<dbReference type="GO" id="GO:0009159">
    <property type="term" value="P:deoxyribonucleoside monophosphate catabolic process"/>
    <property type="evidence" value="ECO:0007669"/>
    <property type="project" value="UniProtKB-ARBA"/>
</dbReference>
<dbReference type="PANTHER" id="PTHR11845:SF13">
    <property type="entry name" value="5'-DEOXYNUCLEOTIDASE HDDC2"/>
    <property type="match status" value="1"/>
</dbReference>
<gene>
    <name evidence="14" type="ORF">TRICI_001741</name>
</gene>
<dbReference type="EC" id="3.1.3.89" evidence="8"/>
<comment type="cofactor">
    <cofactor evidence="2">
        <name>Mn(2+)</name>
        <dbReference type="ChEBI" id="CHEBI:29035"/>
    </cofactor>
</comment>
<evidence type="ECO:0000313" key="14">
    <source>
        <dbReference type="EMBL" id="KAA8916090.1"/>
    </source>
</evidence>
<evidence type="ECO:0000256" key="8">
    <source>
        <dbReference type="ARBA" id="ARBA00012964"/>
    </source>
</evidence>